<feature type="compositionally biased region" description="Polar residues" evidence="2">
    <location>
        <begin position="2240"/>
        <end position="2252"/>
    </location>
</feature>
<dbReference type="Proteomes" id="UP001234178">
    <property type="component" value="Unassembled WGS sequence"/>
</dbReference>
<dbReference type="PANTHER" id="PTHR23159:SF31">
    <property type="entry name" value="CENTROSOME-ASSOCIATED PROTEIN CEP250 ISOFORM X1"/>
    <property type="match status" value="1"/>
</dbReference>
<feature type="coiled-coil region" evidence="1">
    <location>
        <begin position="1573"/>
        <end position="1671"/>
    </location>
</feature>
<evidence type="ECO:0000256" key="2">
    <source>
        <dbReference type="SAM" id="MobiDB-lite"/>
    </source>
</evidence>
<feature type="coiled-coil region" evidence="1">
    <location>
        <begin position="692"/>
        <end position="772"/>
    </location>
</feature>
<evidence type="ECO:0000256" key="1">
    <source>
        <dbReference type="SAM" id="Coils"/>
    </source>
</evidence>
<evidence type="ECO:0000313" key="4">
    <source>
        <dbReference type="Proteomes" id="UP001234178"/>
    </source>
</evidence>
<feature type="coiled-coil region" evidence="1">
    <location>
        <begin position="1700"/>
        <end position="1738"/>
    </location>
</feature>
<feature type="coiled-coil region" evidence="1">
    <location>
        <begin position="953"/>
        <end position="1015"/>
    </location>
</feature>
<feature type="coiled-coil region" evidence="1">
    <location>
        <begin position="375"/>
        <end position="656"/>
    </location>
</feature>
<evidence type="ECO:0000313" key="3">
    <source>
        <dbReference type="EMBL" id="KAK4009964.1"/>
    </source>
</evidence>
<protein>
    <submittedName>
        <fullName evidence="3">Uncharacterized protein</fullName>
    </submittedName>
</protein>
<reference evidence="3 4" key="1">
    <citation type="journal article" date="2023" name="Nucleic Acids Res.">
        <title>The hologenome of Daphnia magna reveals possible DNA methylation and microbiome-mediated evolution of the host genome.</title>
        <authorList>
            <person name="Chaturvedi A."/>
            <person name="Li X."/>
            <person name="Dhandapani V."/>
            <person name="Marshall H."/>
            <person name="Kissane S."/>
            <person name="Cuenca-Cambronero M."/>
            <person name="Asole G."/>
            <person name="Calvet F."/>
            <person name="Ruiz-Romero M."/>
            <person name="Marangio P."/>
            <person name="Guigo R."/>
            <person name="Rago D."/>
            <person name="Mirbahai L."/>
            <person name="Eastwood N."/>
            <person name="Colbourne J.K."/>
            <person name="Zhou J."/>
            <person name="Mallon E."/>
            <person name="Orsini L."/>
        </authorList>
    </citation>
    <scope>NUCLEOTIDE SEQUENCE [LARGE SCALE GENOMIC DNA]</scope>
    <source>
        <strain evidence="3">LRV0_1</strain>
    </source>
</reference>
<comment type="caution">
    <text evidence="3">The sequence shown here is derived from an EMBL/GenBank/DDBJ whole genome shotgun (WGS) entry which is preliminary data.</text>
</comment>
<feature type="coiled-coil region" evidence="1">
    <location>
        <begin position="183"/>
        <end position="329"/>
    </location>
</feature>
<proteinExistence type="predicted"/>
<keyword evidence="4" id="KW-1185">Reference proteome</keyword>
<accession>A0ABQ9ZAN5</accession>
<feature type="compositionally biased region" description="Polar residues" evidence="2">
    <location>
        <begin position="2298"/>
        <end position="2314"/>
    </location>
</feature>
<sequence length="2375" mass="271247">MGQKKDTLLRWVNCCSDTATSVERIRNLSDGWFFIHILSFLRSHPTDGTDPWLQTINILREYKLEENVVDYDAAASGNEDELAKLIVICMYLTMVQKPCEVIKEKTMWNLSTEDQKVIEAILLAIVNDDQLTRSRLNDVLQDVQETSFTKPVMFYTSSPLSSLSSMKNSPLKRFLDSPMALRLTRLQKEISDKNDEIRRLQSELLSESDESSALTLRMDDLKRKVKELEKKNSDLEQRLRDCQLPDSSGPDTDVKITNLKKKLKKMQDEYESSCQKYCDLNIEYEAMKIRQEKDRKQIRQLQIDLNETVARFERESAEYQLLLDSIRTENAELKHSLEEKVQWIDVLEEKSRTCSEMHARLNAPGSPCERESIGYSLLSIEAEKLQGDLESYRKDLARQSDQFDSEKRIFQQRAASLEEDKRSLHRQVEEANLENQSLHVQLDKAKSSLEQLSLGCDSLSKEKEELRHSLDELQEEFRTEMSRAQQQLEIRTQKTLELSHHIDLLNQQLDETQLAKKAFEQSIQELTGEKMQLGQKMAALEQSHLDLQATISSNESKFQNKLDETSSQLEKSKQQIADQSKTINDLEEKLRSLHDELAVTAETVLVLEAEKQQLNQTKLDLEHQNSDLKSAFEVSKQEFQSRLEKANNELELATTKITDFCETTNSLKAQLEAALEARLLSESRSSQLETDLNNLYQERGHLQLEVQQLLQAAQVSREEFQIEKDCLLVELEAKKNNISEQANRILAAEQKHNEATQRINYLESSVRSLEQETAELITSKSFFDQQISTLQAAIDNGKTALQTALDEAKEERETRENLIAQHKETIQSLQVHLESLSQEKNALESQVVGLGVDKESLCQQLASLESSRKEFQTAHDSLKAELATLQDNSRQENEIHQQQIENKCEEITAVEKRLEQALQNEIEREACIQELNGEKTKLWCENDLLQKEVSELVSAITLEKGVLESNLETLKEELEINAKAMDDSQQKIQHLELELAELVANKSSLESEVEKLSAECCKVVIEREHLEKENQRMDGFHKQQIQEFETRLSQLTEECTKHVNQMGEQLEATVQLNRRVEEVNAEKTKLVEENDLLKLEVSNLTSCITEEKTLFETDLNALKEELESNIKVMEESHQKIQHMESELTEMIAQKSSLECEVEELSKRYSEMTEKWSNLEEEKQRMELLHKEQLVAFEHRLSELTQEHAERIKQLDERLGTAEVLNRKLKEDCSKLESEREALHLEKSGFEQMYVEAKAVCEEFESKIHLEGDLARKDVELKEQKLFQQSNALTELELVISNLCKEKKTAESNYMQRIQILENEKQEMLETHSRNEERNASLLASFEASRDELEQKLIDANLKLKEHVELLQQSRLSREQTEKQMEILTVKLSKLEFDLKVAIEEKGQLTNEMAVLQAVQGEMRNLEVAMEQLTSEIQELSCKKVNLERLREVLEVEKANAEEEANRLRQDMECKEIQIAQLTEKVEYTESHLKQSQKDQQSFKARIFDLESTVLCLSSNASEKSQSALTLEKQLLEREATIERSINELKAEKEQSATAQVAFFKALSDIQSSSDSNQRELETAVANLKRELDIEKQRSSEDKSAFAALVLAKKEVSELADSLQVKVAEMEAEVNKLVKSEALLKKEKEEMTGSDNVRHEKEKLEMEQQISQLTLQVETFSKSYAGLESEYGRLKADQLLAAQEKKRIEEKSREVEANLRSTVTELESQLKNMEAELQSRVAHVTELSGSVDILRSQTEASAQEKEILERNFFAKISTLTSENEMLVKKTSAFETEIQGLQSELALEKTKTSQGKGDIALEHRKEKAALEARLSVAQSQMKSMQEKLVNLTVANNSQAPLEHKVSLLTNELEAVNKAKIELEKRLDDSMVRTNQELHSVKKEELDSNHTSKSSSQDLDAEISFLRRKYDNAKKELNHKDDVVNQYAVKFEKMQNQLDKLEEEVSSLNMDKKKLAHENRTLKIEQSHLLAQISSEKDKAIARNTRHSLALQRGNTASDGGTLADAMVDARRRSMRPSRSEVVTTGRERQAATEVFRAPQLAFGDGSDANSIFKIPPSRRDSTSSVCSNRSDISITSRGTNVPHGAGRLFTCDDEDGELFSSSYLNEMKEGKCRVEDCSTRVSELLRRNTMQPPHMRSAYPVEMNDERLRQNDLTIYEQPLASSSRAGNHHDTLQHLSLATSMLSMNTPPAMNTRKRRSSSWNPTDMETPVMQPRKRRSYELEADLSTDSNDTRSISSSAERKKHRDASLTSYTRPGPPTPARNAVKENISTPSMASSPSKAASRQSTKVGSKRTSPTPGSKGSKLTPVGSLVRKVQAKLRSNIQSSSENTPSSTRTTPRGSKLNIFRKPLGSRSYNSDAKF</sequence>
<feature type="compositionally biased region" description="Low complexity" evidence="2">
    <location>
        <begin position="2284"/>
        <end position="2297"/>
    </location>
</feature>
<feature type="region of interest" description="Disordered" evidence="2">
    <location>
        <begin position="1892"/>
        <end position="1912"/>
    </location>
</feature>
<feature type="region of interest" description="Disordered" evidence="2">
    <location>
        <begin position="2198"/>
        <end position="2375"/>
    </location>
</feature>
<feature type="coiled-coil region" evidence="1">
    <location>
        <begin position="1288"/>
        <end position="1480"/>
    </location>
</feature>
<feature type="compositionally biased region" description="Basic and acidic residues" evidence="2">
    <location>
        <begin position="1892"/>
        <end position="1903"/>
    </location>
</feature>
<gene>
    <name evidence="3" type="ORF">OUZ56_019114</name>
</gene>
<dbReference type="EMBL" id="JAOYFB010000003">
    <property type="protein sequence ID" value="KAK4009964.1"/>
    <property type="molecule type" value="Genomic_DNA"/>
</dbReference>
<feature type="coiled-coil region" evidence="1">
    <location>
        <begin position="1041"/>
        <end position="1241"/>
    </location>
</feature>
<feature type="compositionally biased region" description="Low complexity" evidence="2">
    <location>
        <begin position="2335"/>
        <end position="2355"/>
    </location>
</feature>
<feature type="coiled-coil region" evidence="1">
    <location>
        <begin position="1814"/>
        <end position="1879"/>
    </location>
</feature>
<keyword evidence="1" id="KW-0175">Coiled coil</keyword>
<dbReference type="PANTHER" id="PTHR23159">
    <property type="entry name" value="CENTROSOMAL PROTEIN 2"/>
    <property type="match status" value="1"/>
</dbReference>
<feature type="coiled-coil region" evidence="1">
    <location>
        <begin position="798"/>
        <end position="924"/>
    </location>
</feature>
<organism evidence="3 4">
    <name type="scientific">Daphnia magna</name>
    <dbReference type="NCBI Taxonomy" id="35525"/>
    <lineage>
        <taxon>Eukaryota</taxon>
        <taxon>Metazoa</taxon>
        <taxon>Ecdysozoa</taxon>
        <taxon>Arthropoda</taxon>
        <taxon>Crustacea</taxon>
        <taxon>Branchiopoda</taxon>
        <taxon>Diplostraca</taxon>
        <taxon>Cladocera</taxon>
        <taxon>Anomopoda</taxon>
        <taxon>Daphniidae</taxon>
        <taxon>Daphnia</taxon>
    </lineage>
</organism>
<name>A0ABQ9ZAN5_9CRUS</name>
<dbReference type="Gene3D" id="1.10.287.1490">
    <property type="match status" value="1"/>
</dbReference>